<dbReference type="Pfam" id="PF00078">
    <property type="entry name" value="RVT_1"/>
    <property type="match status" value="1"/>
</dbReference>
<evidence type="ECO:0000259" key="1">
    <source>
        <dbReference type="PROSITE" id="PS50878"/>
    </source>
</evidence>
<organism evidence="2 3">
    <name type="scientific">Leptobrachium leishanense</name>
    <name type="common">Leishan spiny toad</name>
    <dbReference type="NCBI Taxonomy" id="445787"/>
    <lineage>
        <taxon>Eukaryota</taxon>
        <taxon>Metazoa</taxon>
        <taxon>Chordata</taxon>
        <taxon>Craniata</taxon>
        <taxon>Vertebrata</taxon>
        <taxon>Euteleostomi</taxon>
        <taxon>Amphibia</taxon>
        <taxon>Batrachia</taxon>
        <taxon>Anura</taxon>
        <taxon>Pelobatoidea</taxon>
        <taxon>Megophryidae</taxon>
        <taxon>Leptobrachium</taxon>
    </lineage>
</organism>
<sequence>MQPNTMMALSLNVKGLNSPQKRRVLFRDLRRKHVDIAFLQETRIPRQDSHRLRDPRFSQVFSSCALNKQNGVAILIHRNCLFTKHDVHTDTAGRYVILSGTLGTRSVTLVNVYAPNTPDKHFWEALQADLDRHALGEILMCGDFNAVPCPAVDRSRPSANQTPTMGTRQDVLFGSFLNQRALIDVWRVSHPSTKDFTFYSNPHGSYSRIDNILISPSLLPWVTAASIGVISWSDHANVVMELSLPNCSPAWNWRLGSHTLQDAGLVRELEAELEAYFRDNVTGDISFSTVWAAHKAVIRGEIIKKVSYRKRLKLQSVLELQHTLRVQELEHKTTPSQEGFDRLQGTRHALNRLLLEDVAKAMTWSKRRFYESANKMDTLLARQIRPRPPVTRITSLKDSAGRPIKSPQNIKRAFTDYYSSLYNHSPLHSPPTASHLTEINSFLSSVDLPKLSSSQGLALAKDFTLEEISEAIVSLKPNKAPGPDGYTARYYKTFFPILGPHLVTLFNAVKAGNPFPPDSLLASLVVLPKPGKNLSDPSGYRPISLLNLDVKIYAKVLAARLNPLLPSIIHPDQVGFIQGRQAYENTRRAVGAIWHLEREGRPSLLLSLDAEKAFDRIEWPFLFTLLEHMSFPPEFCSAIRALYHNPRADVSIPGSQAAPFSIHNGTRQGCPLSPLLFALTLEPLLTHIRSSPDIKGMTVQDGSFKVSAYADDVLLTLTSPESSLTATSALLSRFSAVSGFRVNLDKSVILPFHLSRHQTQALTAVFGFKIASTTIPYLGIHLPNKHDDIYKVNYPPLYAKLRGEMEVWNKECISWLGRVHCIKMNLLPRLLYLFQALPSPIDPSDLRFLQSHIDAFVWRGGRRRVARSTLYRPRELGGLGLPNIQCYFQAAQLSQVVTLHSPPNTHRWVDFESACMFPESPKYWMWLPKNVRPKVPTLCPPLSHSIALWDSLASSKKLRQASSSMLPLWRNPLFPPGQAPDQFSRFVEGGILRIRDLQDRAGLYSFDSLTARSGLHPQDFFRYMQLHHFASTTENKIAGSSSLTFFERLCLSGDPPRGLISRLYAHMVSTPSLPIITYMAAWERDLGSTLEGDEWLDIWEAARKVSICTTLQEQGLKTMMRWYTTPVLLHKTNSAVPDDCWRGCGERGTQAHMWWSCPAISKYWDSVQTLLEQVFGTRVPKDPWTYLFANPVSDFTMHHNRLLSKILLAARKAVAESWRSPRLPPQRRLLQIMDHIQLMDELSAKVHHTMPAYRKVWDAWESLGM</sequence>
<dbReference type="InterPro" id="IPR036691">
    <property type="entry name" value="Endo/exonu/phosph_ase_sf"/>
</dbReference>
<accession>A0A8C5QM53</accession>
<dbReference type="InterPro" id="IPR043502">
    <property type="entry name" value="DNA/RNA_pol_sf"/>
</dbReference>
<dbReference type="PANTHER" id="PTHR31635:SF196">
    <property type="entry name" value="REVERSE TRANSCRIPTASE DOMAIN-CONTAINING PROTEIN-RELATED"/>
    <property type="match status" value="1"/>
</dbReference>
<dbReference type="GO" id="GO:0003824">
    <property type="term" value="F:catalytic activity"/>
    <property type="evidence" value="ECO:0007669"/>
    <property type="project" value="InterPro"/>
</dbReference>
<evidence type="ECO:0000313" key="2">
    <source>
        <dbReference type="Ensembl" id="ENSLLEP00000040287.1"/>
    </source>
</evidence>
<name>A0A8C5QM53_9ANUR</name>
<dbReference type="CDD" id="cd01650">
    <property type="entry name" value="RT_nLTR_like"/>
    <property type="match status" value="1"/>
</dbReference>
<dbReference type="AlphaFoldDB" id="A0A8C5QM53"/>
<reference evidence="2" key="2">
    <citation type="submission" date="2025-09" db="UniProtKB">
        <authorList>
            <consortium name="Ensembl"/>
        </authorList>
    </citation>
    <scope>IDENTIFICATION</scope>
</reference>
<dbReference type="Gene3D" id="3.60.10.10">
    <property type="entry name" value="Endonuclease/exonuclease/phosphatase"/>
    <property type="match status" value="1"/>
</dbReference>
<dbReference type="SUPFAM" id="SSF56672">
    <property type="entry name" value="DNA/RNA polymerases"/>
    <property type="match status" value="1"/>
</dbReference>
<dbReference type="InterPro" id="IPR000477">
    <property type="entry name" value="RT_dom"/>
</dbReference>
<dbReference type="InterPro" id="IPR005135">
    <property type="entry name" value="Endo/exonuclease/phosphatase"/>
</dbReference>
<reference evidence="2" key="1">
    <citation type="submission" date="2025-08" db="UniProtKB">
        <authorList>
            <consortium name="Ensembl"/>
        </authorList>
    </citation>
    <scope>IDENTIFICATION</scope>
</reference>
<dbReference type="Proteomes" id="UP000694569">
    <property type="component" value="Unplaced"/>
</dbReference>
<dbReference type="PANTHER" id="PTHR31635">
    <property type="entry name" value="REVERSE TRANSCRIPTASE DOMAIN-CONTAINING PROTEIN-RELATED"/>
    <property type="match status" value="1"/>
</dbReference>
<dbReference type="PROSITE" id="PS50878">
    <property type="entry name" value="RT_POL"/>
    <property type="match status" value="1"/>
</dbReference>
<dbReference type="SUPFAM" id="SSF56219">
    <property type="entry name" value="DNase I-like"/>
    <property type="match status" value="1"/>
</dbReference>
<dbReference type="Ensembl" id="ENSLLET00000041922.1">
    <property type="protein sequence ID" value="ENSLLEP00000040287.1"/>
    <property type="gene ID" value="ENSLLEG00000025650.1"/>
</dbReference>
<feature type="domain" description="Reverse transcriptase" evidence="1">
    <location>
        <begin position="508"/>
        <end position="782"/>
    </location>
</feature>
<dbReference type="Pfam" id="PF03372">
    <property type="entry name" value="Exo_endo_phos"/>
    <property type="match status" value="1"/>
</dbReference>
<dbReference type="OrthoDB" id="9909359at2759"/>
<dbReference type="CDD" id="cd09076">
    <property type="entry name" value="L1-EN"/>
    <property type="match status" value="1"/>
</dbReference>
<dbReference type="GeneTree" id="ENSGT00940000165023"/>
<protein>
    <recommendedName>
        <fullName evidence="1">Reverse transcriptase domain-containing protein</fullName>
    </recommendedName>
</protein>
<evidence type="ECO:0000313" key="3">
    <source>
        <dbReference type="Proteomes" id="UP000694569"/>
    </source>
</evidence>
<keyword evidence="3" id="KW-1185">Reference proteome</keyword>
<proteinExistence type="predicted"/>